<evidence type="ECO:0000256" key="1">
    <source>
        <dbReference type="SAM" id="MobiDB-lite"/>
    </source>
</evidence>
<feature type="compositionally biased region" description="Basic and acidic residues" evidence="1">
    <location>
        <begin position="14"/>
        <end position="31"/>
    </location>
</feature>
<dbReference type="Proteomes" id="UP000016662">
    <property type="component" value="Unassembled WGS sequence"/>
</dbReference>
<name>U2LAS7_9FIRM</name>
<reference evidence="2 3" key="1">
    <citation type="submission" date="2013-07" db="EMBL/GenBank/DDBJ databases">
        <authorList>
            <person name="Weinstock G."/>
            <person name="Sodergren E."/>
            <person name="Wylie T."/>
            <person name="Fulton L."/>
            <person name="Fulton R."/>
            <person name="Fronick C."/>
            <person name="O'Laughlin M."/>
            <person name="Godfrey J."/>
            <person name="Miner T."/>
            <person name="Herter B."/>
            <person name="Appelbaum E."/>
            <person name="Cordes M."/>
            <person name="Lek S."/>
            <person name="Wollam A."/>
            <person name="Pepin K.H."/>
            <person name="Palsikar V.B."/>
            <person name="Mitreva M."/>
            <person name="Wilson R.K."/>
        </authorList>
    </citation>
    <scope>NUCLEOTIDE SEQUENCE [LARGE SCALE GENOMIC DNA]</scope>
    <source>
        <strain evidence="2 3">ATCC 27760</strain>
    </source>
</reference>
<evidence type="ECO:0000313" key="3">
    <source>
        <dbReference type="Proteomes" id="UP000016662"/>
    </source>
</evidence>
<accession>U2LAS7</accession>
<feature type="region of interest" description="Disordered" evidence="1">
    <location>
        <begin position="1"/>
        <end position="31"/>
    </location>
</feature>
<protein>
    <submittedName>
        <fullName evidence="2">Uncharacterized protein</fullName>
    </submittedName>
</protein>
<evidence type="ECO:0000313" key="2">
    <source>
        <dbReference type="EMBL" id="ERJ86549.1"/>
    </source>
</evidence>
<organism evidence="2 3">
    <name type="scientific">Ruminococcus callidus ATCC 27760</name>
    <dbReference type="NCBI Taxonomy" id="411473"/>
    <lineage>
        <taxon>Bacteria</taxon>
        <taxon>Bacillati</taxon>
        <taxon>Bacillota</taxon>
        <taxon>Clostridia</taxon>
        <taxon>Eubacteriales</taxon>
        <taxon>Oscillospiraceae</taxon>
        <taxon>Ruminococcus</taxon>
    </lineage>
</organism>
<keyword evidence="3" id="KW-1185">Reference proteome</keyword>
<dbReference type="AlphaFoldDB" id="U2LAS7"/>
<sequence length="95" mass="10889">ACGLPAPLKGSPCTKREPDRKKPPLKGEGDQRSWWRGSVWNLLLNVRGFTEAPLSHLRCQLPFQGSLIEKKPPLKGEGDQRSWWRGFLWNLLRNV</sequence>
<dbReference type="HOGENOM" id="CLU_2377868_0_0_9"/>
<gene>
    <name evidence="2" type="ORF">RUMCAL_03517</name>
</gene>
<comment type="caution">
    <text evidence="2">The sequence shown here is derived from an EMBL/GenBank/DDBJ whole genome shotgun (WGS) entry which is preliminary data.</text>
</comment>
<dbReference type="EMBL" id="AWVF01000480">
    <property type="protein sequence ID" value="ERJ86549.1"/>
    <property type="molecule type" value="Genomic_DNA"/>
</dbReference>
<proteinExistence type="predicted"/>
<feature type="non-terminal residue" evidence="2">
    <location>
        <position position="1"/>
    </location>
</feature>